<sequence>MWFDLLLVIILIICVVTDIKERKIYNKVIFPSLMIAFLSHILLDGPNSLYSSFTGFLVGFLILLGPYLLGGMGAGDVKLLALIGALKGPSFVFYTSIYMALAGGLMALIMLIFQKRLHATLKSIYYYIFSLKYGIKLHLLINNDDLSNTYPYGTAIAAGAMINLLLGGGLLLC</sequence>
<dbReference type="InterPro" id="IPR000045">
    <property type="entry name" value="Prepilin_IV_endopep_pep"/>
</dbReference>
<dbReference type="PANTHER" id="PTHR30487:SF0">
    <property type="entry name" value="PREPILIN LEADER PEPTIDASE_N-METHYLTRANSFERASE-RELATED"/>
    <property type="match status" value="1"/>
</dbReference>
<proteinExistence type="inferred from homology"/>
<dbReference type="AlphaFoldDB" id="A0A267MHM3"/>
<keyword evidence="2" id="KW-1133">Transmembrane helix</keyword>
<keyword evidence="5" id="KW-1185">Reference proteome</keyword>
<evidence type="ECO:0000313" key="5">
    <source>
        <dbReference type="Proteomes" id="UP000216024"/>
    </source>
</evidence>
<keyword evidence="2" id="KW-0472">Membrane</keyword>
<dbReference type="GO" id="GO:0005886">
    <property type="term" value="C:plasma membrane"/>
    <property type="evidence" value="ECO:0007669"/>
    <property type="project" value="TreeGrafter"/>
</dbReference>
<organism evidence="4 5">
    <name type="scientific">Anaeromicrobium sediminis</name>
    <dbReference type="NCBI Taxonomy" id="1478221"/>
    <lineage>
        <taxon>Bacteria</taxon>
        <taxon>Bacillati</taxon>
        <taxon>Bacillota</taxon>
        <taxon>Clostridia</taxon>
        <taxon>Peptostreptococcales</taxon>
        <taxon>Thermotaleaceae</taxon>
        <taxon>Anaeromicrobium</taxon>
    </lineage>
</organism>
<name>A0A267MHM3_9FIRM</name>
<dbReference type="GO" id="GO:0004190">
    <property type="term" value="F:aspartic-type endopeptidase activity"/>
    <property type="evidence" value="ECO:0007669"/>
    <property type="project" value="InterPro"/>
</dbReference>
<evidence type="ECO:0000313" key="4">
    <source>
        <dbReference type="EMBL" id="PAB58375.1"/>
    </source>
</evidence>
<accession>A0A267MHM3</accession>
<evidence type="ECO:0000259" key="3">
    <source>
        <dbReference type="Pfam" id="PF01478"/>
    </source>
</evidence>
<dbReference type="RefSeq" id="WP_095134677.1">
    <property type="nucleotide sequence ID" value="NZ_NIBG01000016.1"/>
</dbReference>
<dbReference type="OrthoDB" id="5508079at2"/>
<dbReference type="Proteomes" id="UP000216024">
    <property type="component" value="Unassembled WGS sequence"/>
</dbReference>
<feature type="transmembrane region" description="Helical" evidence="2">
    <location>
        <begin position="153"/>
        <end position="172"/>
    </location>
</feature>
<dbReference type="PANTHER" id="PTHR30487">
    <property type="entry name" value="TYPE 4 PREPILIN-LIKE PROTEINS LEADER PEPTIDE-PROCESSING ENZYME"/>
    <property type="match status" value="1"/>
</dbReference>
<reference evidence="4 5" key="1">
    <citation type="submission" date="2017-06" db="EMBL/GenBank/DDBJ databases">
        <title>Draft genome sequence of anaerobic fermentative bacterium Anaeromicrobium sediminis DY2726D isolated from West Pacific Ocean sediments.</title>
        <authorList>
            <person name="Zeng X."/>
        </authorList>
    </citation>
    <scope>NUCLEOTIDE SEQUENCE [LARGE SCALE GENOMIC DNA]</scope>
    <source>
        <strain evidence="4 5">DY2726D</strain>
    </source>
</reference>
<evidence type="ECO:0000256" key="1">
    <source>
        <dbReference type="ARBA" id="ARBA00005801"/>
    </source>
</evidence>
<dbReference type="Pfam" id="PF01478">
    <property type="entry name" value="Peptidase_A24"/>
    <property type="match status" value="1"/>
</dbReference>
<protein>
    <recommendedName>
        <fullName evidence="3">Prepilin type IV endopeptidase peptidase domain-containing protein</fullName>
    </recommendedName>
</protein>
<feature type="transmembrane region" description="Helical" evidence="2">
    <location>
        <begin position="27"/>
        <end position="43"/>
    </location>
</feature>
<dbReference type="EMBL" id="NIBG01000016">
    <property type="protein sequence ID" value="PAB58375.1"/>
    <property type="molecule type" value="Genomic_DNA"/>
</dbReference>
<keyword evidence="2" id="KW-0812">Transmembrane</keyword>
<dbReference type="GO" id="GO:0006465">
    <property type="term" value="P:signal peptide processing"/>
    <property type="evidence" value="ECO:0007669"/>
    <property type="project" value="TreeGrafter"/>
</dbReference>
<feature type="transmembrane region" description="Helical" evidence="2">
    <location>
        <begin position="91"/>
        <end position="112"/>
    </location>
</feature>
<gene>
    <name evidence="4" type="ORF">CCE28_15670</name>
</gene>
<dbReference type="Gene3D" id="1.20.120.1220">
    <property type="match status" value="1"/>
</dbReference>
<comment type="caution">
    <text evidence="4">The sequence shown here is derived from an EMBL/GenBank/DDBJ whole genome shotgun (WGS) entry which is preliminary data.</text>
</comment>
<feature type="domain" description="Prepilin type IV endopeptidase peptidase" evidence="3">
    <location>
        <begin position="5"/>
        <end position="108"/>
    </location>
</feature>
<dbReference type="InterPro" id="IPR050882">
    <property type="entry name" value="Prepilin_peptidase/N-MTase"/>
</dbReference>
<feature type="transmembrane region" description="Helical" evidence="2">
    <location>
        <begin position="50"/>
        <end position="71"/>
    </location>
</feature>
<evidence type="ECO:0000256" key="2">
    <source>
        <dbReference type="SAM" id="Phobius"/>
    </source>
</evidence>
<comment type="similarity">
    <text evidence="1">Belongs to the peptidase A24 family.</text>
</comment>